<evidence type="ECO:0000313" key="3">
    <source>
        <dbReference type="EMBL" id="RXJ68231.1"/>
    </source>
</evidence>
<accession>A0A4Q0YHC4</accession>
<dbReference type="GO" id="GO:0003824">
    <property type="term" value="F:catalytic activity"/>
    <property type="evidence" value="ECO:0007669"/>
    <property type="project" value="InterPro"/>
</dbReference>
<dbReference type="PROSITE" id="PS51084">
    <property type="entry name" value="HIT_2"/>
    <property type="match status" value="1"/>
</dbReference>
<feature type="domain" description="HIT" evidence="2">
    <location>
        <begin position="1"/>
        <end position="89"/>
    </location>
</feature>
<dbReference type="InterPro" id="IPR036265">
    <property type="entry name" value="HIT-like_sf"/>
</dbReference>
<reference evidence="3 4" key="1">
    <citation type="submission" date="2017-10" db="EMBL/GenBank/DDBJ databases">
        <title>Genomics of the genus Arcobacter.</title>
        <authorList>
            <person name="Perez-Cataluna A."/>
            <person name="Figueras M.J."/>
        </authorList>
    </citation>
    <scope>NUCLEOTIDE SEQUENCE [LARGE SCALE GENOMIC DNA]</scope>
    <source>
        <strain evidence="3 4">CECT 8993</strain>
    </source>
</reference>
<dbReference type="EMBL" id="PDKJ01000006">
    <property type="protein sequence ID" value="RXJ68231.1"/>
    <property type="molecule type" value="Genomic_DNA"/>
</dbReference>
<dbReference type="InterPro" id="IPR011146">
    <property type="entry name" value="HIT-like"/>
</dbReference>
<gene>
    <name evidence="3" type="ORF">CRV08_08225</name>
</gene>
<dbReference type="AlphaFoldDB" id="A0A4Q0YHC4"/>
<feature type="short sequence motif" description="Histidine triad motif" evidence="1">
    <location>
        <begin position="74"/>
        <end position="78"/>
    </location>
</feature>
<name>A0A4Q0YHC4_9BACT</name>
<dbReference type="SUPFAM" id="SSF54197">
    <property type="entry name" value="HIT-like"/>
    <property type="match status" value="1"/>
</dbReference>
<evidence type="ECO:0000256" key="1">
    <source>
        <dbReference type="PROSITE-ProRule" id="PRU00464"/>
    </source>
</evidence>
<dbReference type="Gene3D" id="3.30.428.10">
    <property type="entry name" value="HIT-like"/>
    <property type="match status" value="1"/>
</dbReference>
<protein>
    <submittedName>
        <fullName evidence="3">HIT family protein</fullName>
    </submittedName>
</protein>
<sequence>MTIYKNDFINIQIEKSEIPWLKIFTNETYKEFSHCPKEIKEQILTALDLIEKEMIEYFNPEKINIASFGNYLPHVHFHIMARFKEDSYFPESMWGVKQREADLNLPSFDEFYKKISKILQKL</sequence>
<organism evidence="3 4">
    <name type="scientific">Halarcobacter ebronensis</name>
    <dbReference type="NCBI Taxonomy" id="1462615"/>
    <lineage>
        <taxon>Bacteria</taxon>
        <taxon>Pseudomonadati</taxon>
        <taxon>Campylobacterota</taxon>
        <taxon>Epsilonproteobacteria</taxon>
        <taxon>Campylobacterales</taxon>
        <taxon>Arcobacteraceae</taxon>
        <taxon>Halarcobacter</taxon>
    </lineage>
</organism>
<evidence type="ECO:0000313" key="4">
    <source>
        <dbReference type="Proteomes" id="UP000290172"/>
    </source>
</evidence>
<comment type="caution">
    <text evidence="3">The sequence shown here is derived from an EMBL/GenBank/DDBJ whole genome shotgun (WGS) entry which is preliminary data.</text>
</comment>
<dbReference type="RefSeq" id="WP_128980978.1">
    <property type="nucleotide sequence ID" value="NZ_PDKJ01000006.1"/>
</dbReference>
<dbReference type="Proteomes" id="UP000290172">
    <property type="component" value="Unassembled WGS sequence"/>
</dbReference>
<evidence type="ECO:0000259" key="2">
    <source>
        <dbReference type="PROSITE" id="PS51084"/>
    </source>
</evidence>
<dbReference type="Pfam" id="PF01230">
    <property type="entry name" value="HIT"/>
    <property type="match status" value="1"/>
</dbReference>
<proteinExistence type="predicted"/>